<comment type="cofactor">
    <cofactor evidence="1">
        <name>Zn(2+)</name>
        <dbReference type="ChEBI" id="CHEBI:29105"/>
    </cofactor>
</comment>
<organism evidence="6 7">
    <name type="scientific">Veillonella rodentium</name>
    <dbReference type="NCBI Taxonomy" id="248315"/>
    <lineage>
        <taxon>Bacteria</taxon>
        <taxon>Bacillati</taxon>
        <taxon>Bacillota</taxon>
        <taxon>Negativicutes</taxon>
        <taxon>Veillonellales</taxon>
        <taxon>Veillonellaceae</taxon>
        <taxon>Veillonella</taxon>
    </lineage>
</organism>
<evidence type="ECO:0000256" key="3">
    <source>
        <dbReference type="ARBA" id="ARBA00022801"/>
    </source>
</evidence>
<evidence type="ECO:0000256" key="4">
    <source>
        <dbReference type="ARBA" id="ARBA00022833"/>
    </source>
</evidence>
<dbReference type="EMBL" id="LT906470">
    <property type="protein sequence ID" value="SNV69410.1"/>
    <property type="molecule type" value="Genomic_DNA"/>
</dbReference>
<dbReference type="RefSeq" id="WP_095066211.1">
    <property type="nucleotide sequence ID" value="NZ_LT906470.1"/>
</dbReference>
<dbReference type="InterPro" id="IPR036866">
    <property type="entry name" value="RibonucZ/Hydroxyglut_hydro"/>
</dbReference>
<evidence type="ECO:0000313" key="6">
    <source>
        <dbReference type="EMBL" id="SNV69410.1"/>
    </source>
</evidence>
<dbReference type="PANTHER" id="PTHR46233:SF3">
    <property type="entry name" value="HYDROXYACYLGLUTATHIONE HYDROLASE GLOC"/>
    <property type="match status" value="1"/>
</dbReference>
<keyword evidence="3 6" id="KW-0378">Hydrolase</keyword>
<evidence type="ECO:0000313" key="7">
    <source>
        <dbReference type="Proteomes" id="UP000214973"/>
    </source>
</evidence>
<keyword evidence="4" id="KW-0862">Zinc</keyword>
<dbReference type="GO" id="GO:0016787">
    <property type="term" value="F:hydrolase activity"/>
    <property type="evidence" value="ECO:0007669"/>
    <property type="project" value="UniProtKB-KW"/>
</dbReference>
<dbReference type="CDD" id="cd06262">
    <property type="entry name" value="metallo-hydrolase-like_MBL-fold"/>
    <property type="match status" value="1"/>
</dbReference>
<protein>
    <submittedName>
        <fullName evidence="6">Hydroxyacylglutathione hydrolase</fullName>
    </submittedName>
</protein>
<dbReference type="SMART" id="SM00849">
    <property type="entry name" value="Lactamase_B"/>
    <property type="match status" value="1"/>
</dbReference>
<sequence>MGEQNLVLMRMPLGSFGTNCYVIGDKAVGEAFIIDPGTSQVMEALKKHDLKPKAILLTHGHGDHIGGVQAIVDAYHVPVYIHAADVPYLSDPELNLSVYSNPTPIIVKADIIEVYQGDHIECGDINLEVLETPGHTPGGVCYYMDGIVFAGDTLFKDSVGRTDFPNGSYETLMESIRAQLYKLPDNTIVYPGHGPETTVAYEKQYNPFIGE</sequence>
<dbReference type="AlphaFoldDB" id="A0A239ZES9"/>
<proteinExistence type="predicted"/>
<feature type="domain" description="Metallo-beta-lactamase" evidence="5">
    <location>
        <begin position="17"/>
        <end position="193"/>
    </location>
</feature>
<dbReference type="InterPro" id="IPR001279">
    <property type="entry name" value="Metallo-B-lactamas"/>
</dbReference>
<evidence type="ECO:0000259" key="5">
    <source>
        <dbReference type="SMART" id="SM00849"/>
    </source>
</evidence>
<dbReference type="Pfam" id="PF00753">
    <property type="entry name" value="Lactamase_B"/>
    <property type="match status" value="1"/>
</dbReference>
<name>A0A239ZES9_9FIRM</name>
<evidence type="ECO:0000256" key="1">
    <source>
        <dbReference type="ARBA" id="ARBA00001947"/>
    </source>
</evidence>
<reference evidence="6 7" key="1">
    <citation type="submission" date="2017-06" db="EMBL/GenBank/DDBJ databases">
        <authorList>
            <consortium name="Pathogen Informatics"/>
        </authorList>
    </citation>
    <scope>NUCLEOTIDE SEQUENCE [LARGE SCALE GENOMIC DNA]</scope>
    <source>
        <strain evidence="6 7">NCTC12018</strain>
    </source>
</reference>
<accession>A0A239ZES9</accession>
<dbReference type="SUPFAM" id="SSF56281">
    <property type="entry name" value="Metallo-hydrolase/oxidoreductase"/>
    <property type="match status" value="1"/>
</dbReference>
<keyword evidence="7" id="KW-1185">Reference proteome</keyword>
<dbReference type="InterPro" id="IPR051453">
    <property type="entry name" value="MBL_Glyoxalase_II"/>
</dbReference>
<evidence type="ECO:0000256" key="2">
    <source>
        <dbReference type="ARBA" id="ARBA00022723"/>
    </source>
</evidence>
<dbReference type="GO" id="GO:0046872">
    <property type="term" value="F:metal ion binding"/>
    <property type="evidence" value="ECO:0007669"/>
    <property type="project" value="UniProtKB-KW"/>
</dbReference>
<dbReference type="PANTHER" id="PTHR46233">
    <property type="entry name" value="HYDROXYACYLGLUTATHIONE HYDROLASE GLOC"/>
    <property type="match status" value="1"/>
</dbReference>
<dbReference type="Gene3D" id="3.60.15.10">
    <property type="entry name" value="Ribonuclease Z/Hydroxyacylglutathione hydrolase-like"/>
    <property type="match status" value="1"/>
</dbReference>
<keyword evidence="2" id="KW-0479">Metal-binding</keyword>
<dbReference type="Proteomes" id="UP000214973">
    <property type="component" value="Chromosome 1"/>
</dbReference>
<gene>
    <name evidence="6" type="ORF">SAMEA44547418_01293</name>
</gene>
<dbReference type="KEGG" id="vrm:44547418_01293"/>